<feature type="region of interest" description="Disordered" evidence="1">
    <location>
        <begin position="205"/>
        <end position="246"/>
    </location>
</feature>
<feature type="compositionally biased region" description="Low complexity" evidence="1">
    <location>
        <begin position="216"/>
        <end position="239"/>
    </location>
</feature>
<dbReference type="EMBL" id="FR823386">
    <property type="protein sequence ID" value="CBZ51434.1"/>
    <property type="molecule type" value="Genomic_DNA"/>
</dbReference>
<protein>
    <recommendedName>
        <fullName evidence="3">t-SNARE coiled-coil homology domain-containing protein</fullName>
    </recommendedName>
</protein>
<feature type="region of interest" description="Disordered" evidence="1">
    <location>
        <begin position="285"/>
        <end position="356"/>
    </location>
</feature>
<reference evidence="6" key="3">
    <citation type="journal article" date="2012" name="PLoS Pathog.">
        <title>Comparative genomics of the apicomplexan parasites Toxoplasma gondii and Neospora caninum: Coccidia differing in host range and transmission strategy.</title>
        <authorList>
            <person name="Reid A.J."/>
            <person name="Vermont S.J."/>
            <person name="Cotton J.A."/>
            <person name="Harris D."/>
            <person name="Hill-Cawthorne G.A."/>
            <person name="Konen-Waisman S."/>
            <person name="Latham S.M."/>
            <person name="Mourier T."/>
            <person name="Norton R."/>
            <person name="Quail M.A."/>
            <person name="Sanders M."/>
            <person name="Shanmugam D."/>
            <person name="Sohal A."/>
            <person name="Wasmuth J.D."/>
            <person name="Brunk B."/>
            <person name="Grigg M.E."/>
            <person name="Howard J.C."/>
            <person name="Parkinson J."/>
            <person name="Roos D.S."/>
            <person name="Trees A.J."/>
            <person name="Berriman M."/>
            <person name="Pain A."/>
            <person name="Wastling J.M."/>
        </authorList>
    </citation>
    <scope>NUCLEOTIDE SEQUENCE [LARGE SCALE GENOMIC DNA]</scope>
    <source>
        <strain evidence="6">Liverpool</strain>
    </source>
</reference>
<reference evidence="4" key="2">
    <citation type="submission" date="2011-03" db="EMBL/GenBank/DDBJ databases">
        <title>Comparative genomics and transcriptomics of Neospora caninum and Toxoplasma gondii.</title>
        <authorList>
            <person name="Reid A.J."/>
            <person name="Sohal A."/>
            <person name="Harris D."/>
            <person name="Quail M."/>
            <person name="Sanders M."/>
            <person name="Berriman M."/>
            <person name="Wastling J.M."/>
            <person name="Pain A."/>
        </authorList>
    </citation>
    <scope>NUCLEOTIDE SEQUENCE</scope>
    <source>
        <strain evidence="4">Liverpool</strain>
    </source>
</reference>
<dbReference type="SUPFAM" id="SSF58038">
    <property type="entry name" value="SNARE fusion complex"/>
    <property type="match status" value="1"/>
</dbReference>
<reference evidence="4" key="1">
    <citation type="submission" date="2011-02" db="EMBL/GenBank/DDBJ databases">
        <authorList>
            <person name="Aslett M."/>
        </authorList>
    </citation>
    <scope>NUCLEOTIDE SEQUENCE</scope>
    <source>
        <strain evidence="4">Liverpool</strain>
    </source>
</reference>
<dbReference type="OrthoDB" id="333065at2759"/>
<organism evidence="4 6">
    <name type="scientific">Neospora caninum (strain Liverpool)</name>
    <dbReference type="NCBI Taxonomy" id="572307"/>
    <lineage>
        <taxon>Eukaryota</taxon>
        <taxon>Sar</taxon>
        <taxon>Alveolata</taxon>
        <taxon>Apicomplexa</taxon>
        <taxon>Conoidasida</taxon>
        <taxon>Coccidia</taxon>
        <taxon>Eucoccidiorida</taxon>
        <taxon>Eimeriorina</taxon>
        <taxon>Sarcocystidae</taxon>
        <taxon>Neospora</taxon>
    </lineage>
</organism>
<evidence type="ECO:0000259" key="3">
    <source>
        <dbReference type="PROSITE" id="PS50192"/>
    </source>
</evidence>
<dbReference type="OMA" id="LSHIAMH"/>
<name>F0VCR9_NEOCL</name>
<reference evidence="5" key="4">
    <citation type="journal article" date="2015" name="PLoS ONE">
        <title>Comprehensive Evaluation of Toxoplasma gondii VEG and Neospora caninum LIV Genomes with Tachyzoite Stage Transcriptome and Proteome Defines Novel Transcript Features.</title>
        <authorList>
            <person name="Ramaprasad A."/>
            <person name="Mourier T."/>
            <person name="Naeem R."/>
            <person name="Malas T.B."/>
            <person name="Moussa E."/>
            <person name="Panigrahi A."/>
            <person name="Vermont S.J."/>
            <person name="Otto T.D."/>
            <person name="Wastling J."/>
            <person name="Pain A."/>
        </authorList>
    </citation>
    <scope>NUCLEOTIDE SEQUENCE</scope>
    <source>
        <strain evidence="5">Liverpool</strain>
    </source>
</reference>
<dbReference type="InterPro" id="IPR000727">
    <property type="entry name" value="T_SNARE_dom"/>
</dbReference>
<dbReference type="EMBL" id="LN714479">
    <property type="protein sequence ID" value="CEL65382.1"/>
    <property type="molecule type" value="Genomic_DNA"/>
</dbReference>
<feature type="compositionally biased region" description="Pro residues" evidence="1">
    <location>
        <begin position="100"/>
        <end position="111"/>
    </location>
</feature>
<feature type="region of interest" description="Disordered" evidence="1">
    <location>
        <begin position="69"/>
        <end position="126"/>
    </location>
</feature>
<evidence type="ECO:0000313" key="5">
    <source>
        <dbReference type="EMBL" id="CEL65382.1"/>
    </source>
</evidence>
<dbReference type="RefSeq" id="XP_003881467.1">
    <property type="nucleotide sequence ID" value="XM_003881418.1"/>
</dbReference>
<dbReference type="GeneID" id="13440434"/>
<keyword evidence="2" id="KW-0472">Membrane</keyword>
<feature type="compositionally biased region" description="Polar residues" evidence="1">
    <location>
        <begin position="317"/>
        <end position="327"/>
    </location>
</feature>
<dbReference type="Proteomes" id="UP000007494">
    <property type="component" value="Chromosome V"/>
</dbReference>
<feature type="domain" description="T-SNARE coiled-coil homology" evidence="3">
    <location>
        <begin position="436"/>
        <end position="498"/>
    </location>
</feature>
<evidence type="ECO:0000256" key="1">
    <source>
        <dbReference type="SAM" id="MobiDB-lite"/>
    </source>
</evidence>
<dbReference type="VEuPathDB" id="ToxoDB:NCLIV_012320"/>
<evidence type="ECO:0000256" key="2">
    <source>
        <dbReference type="SAM" id="Phobius"/>
    </source>
</evidence>
<gene>
    <name evidence="5" type="ORF">BN1204_012320</name>
    <name evidence="4" type="ORF">NCLIV_012320</name>
</gene>
<feature type="region of interest" description="Disordered" evidence="1">
    <location>
        <begin position="372"/>
        <end position="392"/>
    </location>
</feature>
<dbReference type="Gene3D" id="1.20.5.110">
    <property type="match status" value="1"/>
</dbReference>
<sequence length="531" mass="58391">MSFAFHSALLAASPQGVSLLPLHASPSAAADAAYLEDCRVVQDLLQQLRRFSSSIRRLKTEIDALAASPFPESEGRDEPAASQQTAWKDVRASTRDEQPLPSPESSDPPSPHASEDQPDVSRLSSHSSSCAVSNSLVLLRHQTELRGQLEAARAAAEEAHRRLAHLAMHASAATSHAEKQHRQFMHQRLIQSLRLATKNLKEAAEALEAPPPPRASLPSPRALAAVRDAPSSHSSPFHSQDSDENFQRQREGLLDLLASHQRMRQEQSASHTLSRGVHTARELALRGRAGSEGRRGSPGRLSSWEDAQRMHRGSKTADGSFSPQVETSGDGAAGRGERRWQGEREEGRDSEHAHRKAYGLESRKGAAIAAAAGVIASPPSENREHREEGEDREMRAYQALLDRSRGDEAAVHNGSSLSSQARPNVPVEIPEGCIEHAIRQEQLDGLAKIQREIQGIQSLYEQLAFYVDDQQLGIDGVINLLDSTRDSASQANRELVHARRLSRATTRRKCIIWLVIFCMTALILWILLFLH</sequence>
<keyword evidence="6" id="KW-1185">Reference proteome</keyword>
<feature type="compositionally biased region" description="Basic and acidic residues" evidence="1">
    <location>
        <begin position="88"/>
        <end position="98"/>
    </location>
</feature>
<feature type="transmembrane region" description="Helical" evidence="2">
    <location>
        <begin position="511"/>
        <end position="530"/>
    </location>
</feature>
<dbReference type="eggNOG" id="ENOG502TD5Z">
    <property type="taxonomic scope" value="Eukaryota"/>
</dbReference>
<keyword evidence="2" id="KW-0812">Transmembrane</keyword>
<dbReference type="PROSITE" id="PS50192">
    <property type="entry name" value="T_SNARE"/>
    <property type="match status" value="1"/>
</dbReference>
<evidence type="ECO:0000313" key="4">
    <source>
        <dbReference type="EMBL" id="CBZ51434.1"/>
    </source>
</evidence>
<evidence type="ECO:0000313" key="6">
    <source>
        <dbReference type="Proteomes" id="UP000007494"/>
    </source>
</evidence>
<dbReference type="AlphaFoldDB" id="F0VCR9"/>
<feature type="compositionally biased region" description="Basic and acidic residues" evidence="1">
    <location>
        <begin position="381"/>
        <end position="392"/>
    </location>
</feature>
<accession>F0VCR9</accession>
<proteinExistence type="predicted"/>
<keyword evidence="2" id="KW-1133">Transmembrane helix</keyword>
<feature type="compositionally biased region" description="Basic and acidic residues" evidence="1">
    <location>
        <begin position="285"/>
        <end position="295"/>
    </location>
</feature>
<dbReference type="InParanoid" id="F0VCR9"/>
<feature type="compositionally biased region" description="Basic and acidic residues" evidence="1">
    <location>
        <begin position="335"/>
        <end position="352"/>
    </location>
</feature>